<accession>A0ABR2JRA5</accession>
<comment type="caution">
    <text evidence="2">The sequence shown here is derived from an EMBL/GenBank/DDBJ whole genome shotgun (WGS) entry which is preliminary data.</text>
</comment>
<sequence>MCVIEEMMRDQKLELETEDELVEAVNKLYKSDVKYSILYEYVEFINVGALCMKEFAEKFDFNDLSNMTRSLIVARLVQDIQKDESVKGRHEYISPKYLIEIQPKKDQFDGIFNYHQTHGNIKDEIDITYNLLQYEDKDNYFETDSLTNSWICFEFKNHQKMDFFMIFLLNGQLTMPINSTASKKNT</sequence>
<dbReference type="EMBL" id="JAPFFF010000010">
    <property type="protein sequence ID" value="KAK8880926.1"/>
    <property type="molecule type" value="Genomic_DNA"/>
</dbReference>
<evidence type="ECO:0000313" key="2">
    <source>
        <dbReference type="EMBL" id="KAK8880926.1"/>
    </source>
</evidence>
<name>A0ABR2JRA5_9EUKA</name>
<dbReference type="Proteomes" id="UP001470230">
    <property type="component" value="Unassembled WGS sequence"/>
</dbReference>
<evidence type="ECO:0000313" key="3">
    <source>
        <dbReference type="Proteomes" id="UP001470230"/>
    </source>
</evidence>
<evidence type="ECO:0000313" key="1">
    <source>
        <dbReference type="EMBL" id="KAK8834771.1"/>
    </source>
</evidence>
<reference evidence="2 3" key="1">
    <citation type="submission" date="2024-04" db="EMBL/GenBank/DDBJ databases">
        <title>Tritrichomonas musculus Genome.</title>
        <authorList>
            <person name="Alves-Ferreira E."/>
            <person name="Grigg M."/>
            <person name="Lorenzi H."/>
            <person name="Galac M."/>
        </authorList>
    </citation>
    <scope>NUCLEOTIDE SEQUENCE [LARGE SCALE GENOMIC DNA]</scope>
    <source>
        <strain evidence="2 3">EAF2021</strain>
    </source>
</reference>
<gene>
    <name evidence="2" type="ORF">M9Y10_003627</name>
    <name evidence="1" type="ORF">M9Y10_025018</name>
</gene>
<organism evidence="2 3">
    <name type="scientific">Tritrichomonas musculus</name>
    <dbReference type="NCBI Taxonomy" id="1915356"/>
    <lineage>
        <taxon>Eukaryota</taxon>
        <taxon>Metamonada</taxon>
        <taxon>Parabasalia</taxon>
        <taxon>Tritrichomonadida</taxon>
        <taxon>Tritrichomonadidae</taxon>
        <taxon>Tritrichomonas</taxon>
    </lineage>
</organism>
<protein>
    <submittedName>
        <fullName evidence="2">Uncharacterized protein</fullName>
    </submittedName>
</protein>
<dbReference type="EMBL" id="JAPFFF010000317">
    <property type="protein sequence ID" value="KAK8834771.1"/>
    <property type="molecule type" value="Genomic_DNA"/>
</dbReference>
<keyword evidence="3" id="KW-1185">Reference proteome</keyword>
<proteinExistence type="predicted"/>